<dbReference type="RefSeq" id="WP_006362129.1">
    <property type="nucleotide sequence ID" value="NZ_GG700630.1"/>
</dbReference>
<dbReference type="Proteomes" id="UP000006001">
    <property type="component" value="Unassembled WGS sequence"/>
</dbReference>
<keyword evidence="4" id="KW-1185">Reference proteome</keyword>
<evidence type="ECO:0000313" key="4">
    <source>
        <dbReference type="Proteomes" id="UP000006001"/>
    </source>
</evidence>
<feature type="compositionally biased region" description="Low complexity" evidence="1">
    <location>
        <begin position="29"/>
        <end position="38"/>
    </location>
</feature>
<accession>D0WGC3</accession>
<dbReference type="GeneID" id="85007446"/>
<feature type="transmembrane region" description="Helical" evidence="2">
    <location>
        <begin position="87"/>
        <end position="116"/>
    </location>
</feature>
<gene>
    <name evidence="3" type="ORF">HMPREF0762_00874</name>
</gene>
<keyword evidence="2" id="KW-0812">Transmembrane</keyword>
<reference evidence="3" key="1">
    <citation type="submission" date="2009-10" db="EMBL/GenBank/DDBJ databases">
        <authorList>
            <person name="Weinstock G."/>
            <person name="Sodergren E."/>
            <person name="Clifton S."/>
            <person name="Fulton L."/>
            <person name="Fulton B."/>
            <person name="Courtney L."/>
            <person name="Fronick C."/>
            <person name="Harrison M."/>
            <person name="Strong C."/>
            <person name="Farmer C."/>
            <person name="Delahaunty K."/>
            <person name="Markovic C."/>
            <person name="Hall O."/>
            <person name="Minx P."/>
            <person name="Tomlinson C."/>
            <person name="Mitreva M."/>
            <person name="Nelson J."/>
            <person name="Hou S."/>
            <person name="Wollam A."/>
            <person name="Pepin K.H."/>
            <person name="Johnson M."/>
            <person name="Bhonagiri V."/>
            <person name="Nash W.E."/>
            <person name="Warren W."/>
            <person name="Chinwalla A."/>
            <person name="Mardis E.R."/>
            <person name="Wilson R.K."/>
        </authorList>
    </citation>
    <scope>NUCLEOTIDE SEQUENCE [LARGE SCALE GENOMIC DNA]</scope>
    <source>
        <strain evidence="3">ATCC 700122</strain>
    </source>
</reference>
<name>D0WGC3_SLAES</name>
<sequence>MAQTSQSTGYEAYVINPDGTTTETTVSYADAPSSSASAPRGFAVGTPFPGFAYVRTEGAQGTRQYAGPAVNTAPAPKLHIGRRLAGLVVAAVGVPLLILPGPGLLLIGIGLAMAIAP</sequence>
<protein>
    <submittedName>
        <fullName evidence="3">Uncharacterized protein</fullName>
    </submittedName>
</protein>
<feature type="region of interest" description="Disordered" evidence="1">
    <location>
        <begin position="1"/>
        <end position="38"/>
    </location>
</feature>
<evidence type="ECO:0000313" key="3">
    <source>
        <dbReference type="EMBL" id="EEZ61536.1"/>
    </source>
</evidence>
<dbReference type="AlphaFoldDB" id="D0WGC3"/>
<proteinExistence type="predicted"/>
<dbReference type="EMBL" id="ACUX02000006">
    <property type="protein sequence ID" value="EEZ61536.1"/>
    <property type="molecule type" value="Genomic_DNA"/>
</dbReference>
<evidence type="ECO:0000256" key="1">
    <source>
        <dbReference type="SAM" id="MobiDB-lite"/>
    </source>
</evidence>
<feature type="compositionally biased region" description="Polar residues" evidence="1">
    <location>
        <begin position="18"/>
        <end position="27"/>
    </location>
</feature>
<organism evidence="3 4">
    <name type="scientific">Slackia exigua (strain ATCC 700122 / DSM 15923 / CIP 105133 / JCM 11022 / KCTC 5966 / S-7)</name>
    <dbReference type="NCBI Taxonomy" id="649764"/>
    <lineage>
        <taxon>Bacteria</taxon>
        <taxon>Bacillati</taxon>
        <taxon>Actinomycetota</taxon>
        <taxon>Coriobacteriia</taxon>
        <taxon>Eggerthellales</taxon>
        <taxon>Eggerthellaceae</taxon>
        <taxon>Slackia</taxon>
    </lineage>
</organism>
<dbReference type="STRING" id="649764.HMPREF0762_00874"/>
<dbReference type="HOGENOM" id="CLU_2083298_0_0_11"/>
<keyword evidence="2" id="KW-0472">Membrane</keyword>
<keyword evidence="2" id="KW-1133">Transmembrane helix</keyword>
<comment type="caution">
    <text evidence="3">The sequence shown here is derived from an EMBL/GenBank/DDBJ whole genome shotgun (WGS) entry which is preliminary data.</text>
</comment>
<evidence type="ECO:0000256" key="2">
    <source>
        <dbReference type="SAM" id="Phobius"/>
    </source>
</evidence>